<accession>Q6AIB8</accession>
<dbReference type="KEGG" id="dps:DPPB65"/>
<dbReference type="InterPro" id="IPR004291">
    <property type="entry name" value="Transposase_IS66_central"/>
</dbReference>
<name>Q6AIB8_DESPS</name>
<proteinExistence type="predicted"/>
<dbReference type="InterPro" id="IPR052344">
    <property type="entry name" value="Transposase-related"/>
</dbReference>
<organism evidence="2 3">
    <name type="scientific">Desulfotalea psychrophila (strain LSv54 / DSM 12343)</name>
    <dbReference type="NCBI Taxonomy" id="177439"/>
    <lineage>
        <taxon>Bacteria</taxon>
        <taxon>Pseudomonadati</taxon>
        <taxon>Thermodesulfobacteriota</taxon>
        <taxon>Desulfobulbia</taxon>
        <taxon>Desulfobulbales</taxon>
        <taxon>Desulfocapsaceae</taxon>
        <taxon>Desulfotalea</taxon>
    </lineage>
</organism>
<dbReference type="Proteomes" id="UP000000602">
    <property type="component" value="Plasmid large"/>
</dbReference>
<keyword evidence="3" id="KW-1185">Reference proteome</keyword>
<dbReference type="EMBL" id="CR522871">
    <property type="protein sequence ID" value="CAG37929.1"/>
    <property type="molecule type" value="Genomic_DNA"/>
</dbReference>
<dbReference type="STRING" id="177439.DPPB65"/>
<dbReference type="OrthoDB" id="9800877at2"/>
<feature type="domain" description="Transposase IS66 central" evidence="1">
    <location>
        <begin position="23"/>
        <end position="98"/>
    </location>
</feature>
<evidence type="ECO:0000313" key="2">
    <source>
        <dbReference type="EMBL" id="CAG37929.1"/>
    </source>
</evidence>
<dbReference type="PANTHER" id="PTHR33678">
    <property type="entry name" value="BLL1576 PROTEIN"/>
    <property type="match status" value="1"/>
</dbReference>
<protein>
    <submittedName>
        <fullName evidence="2">Related to transposase (Partial length)</fullName>
    </submittedName>
</protein>
<dbReference type="eggNOG" id="COG4974">
    <property type="taxonomic scope" value="Bacteria"/>
</dbReference>
<geneLocation type="plasmid" evidence="3">
    <name>large</name>
</geneLocation>
<dbReference type="Pfam" id="PF03050">
    <property type="entry name" value="DDE_Tnp_IS66"/>
    <property type="match status" value="1"/>
</dbReference>
<reference evidence="2 3" key="1">
    <citation type="journal article" date="2004" name="Environ. Microbiol.">
        <title>The genome of Desulfotalea psychrophila, a sulfate-reducing bacterium from permanently cold Arctic sediments.</title>
        <authorList>
            <person name="Rabus R."/>
            <person name="Ruepp A."/>
            <person name="Frickey T."/>
            <person name="Rattei T."/>
            <person name="Fartmann B."/>
            <person name="Stark M."/>
            <person name="Bauer M."/>
            <person name="Zibat A."/>
            <person name="Lombardot T."/>
            <person name="Becker I."/>
            <person name="Amann J."/>
            <person name="Gellner K."/>
            <person name="Teeling H."/>
            <person name="Leuschner W.D."/>
            <person name="Gloeckner F.-O."/>
            <person name="Lupas A.N."/>
            <person name="Amann R."/>
            <person name="Klenk H.-P."/>
        </authorList>
    </citation>
    <scope>NUCLEOTIDE SEQUENCE [LARGE SCALE GENOMIC DNA]</scope>
    <source>
        <strain evidence="3">DSM 12343 / LSv54</strain>
        <plasmid evidence="3">large</plasmid>
    </source>
</reference>
<evidence type="ECO:0000259" key="1">
    <source>
        <dbReference type="Pfam" id="PF03050"/>
    </source>
</evidence>
<dbReference type="AlphaFoldDB" id="Q6AIB8"/>
<evidence type="ECO:0000313" key="3">
    <source>
        <dbReference type="Proteomes" id="UP000000602"/>
    </source>
</evidence>
<gene>
    <name evidence="2" type="ordered locus">DPPB65</name>
</gene>
<dbReference type="HOGENOM" id="CLU_1406775_0_0_7"/>
<sequence length="193" mass="22033">MLMKQQFKCSKNQVVPPKPNPRWIFRGGDPTRPSMLYHYESTRSASVAATFFQGYVGTVQSDGYAGYGFLDKEQEIVHLGCWAHVRRKFHDADKARGKKAGKPGSVTMALTTYGIFLAWKRSLPMMAYLDRSLLLLEMKRAKCCFRSFMIGCSKKRTKFCQKDFWIELSAMLFPNGIGSSNLSIVQRQHQIIT</sequence>